<feature type="compositionally biased region" description="Basic and acidic residues" evidence="3">
    <location>
        <begin position="7"/>
        <end position="20"/>
    </location>
</feature>
<dbReference type="GO" id="GO:0009791">
    <property type="term" value="P:post-embryonic development"/>
    <property type="evidence" value="ECO:0007669"/>
    <property type="project" value="UniProtKB-ARBA"/>
</dbReference>
<evidence type="ECO:0000256" key="3">
    <source>
        <dbReference type="SAM" id="MobiDB-lite"/>
    </source>
</evidence>
<reference evidence="5 6" key="2">
    <citation type="submission" date="2018-11" db="EMBL/GenBank/DDBJ databases">
        <authorList>
            <consortium name="Pathogen Informatics"/>
        </authorList>
    </citation>
    <scope>NUCLEOTIDE SEQUENCE [LARGE SCALE GENOMIC DNA]</scope>
</reference>
<dbReference type="Proteomes" id="UP000271162">
    <property type="component" value="Unassembled WGS sequence"/>
</dbReference>
<dbReference type="Pfam" id="PF03166">
    <property type="entry name" value="MH2"/>
    <property type="match status" value="1"/>
</dbReference>
<dbReference type="SUPFAM" id="SSF49879">
    <property type="entry name" value="SMAD/FHA domain"/>
    <property type="match status" value="1"/>
</dbReference>
<reference evidence="7" key="1">
    <citation type="submission" date="2017-02" db="UniProtKB">
        <authorList>
            <consortium name="WormBaseParasite"/>
        </authorList>
    </citation>
    <scope>IDENTIFICATION</scope>
</reference>
<dbReference type="GO" id="GO:0051239">
    <property type="term" value="P:regulation of multicellular organismal process"/>
    <property type="evidence" value="ECO:0007669"/>
    <property type="project" value="UniProtKB-ARBA"/>
</dbReference>
<keyword evidence="2" id="KW-0804">Transcription</keyword>
<dbReference type="PROSITE" id="PS51076">
    <property type="entry name" value="MH2"/>
    <property type="match status" value="1"/>
</dbReference>
<dbReference type="PANTHER" id="PTHR13703">
    <property type="entry name" value="SMAD"/>
    <property type="match status" value="1"/>
</dbReference>
<dbReference type="InterPro" id="IPR017855">
    <property type="entry name" value="SMAD-like_dom_sf"/>
</dbReference>
<gene>
    <name evidence="5" type="ORF">NBR_LOCUS18957</name>
</gene>
<name>A0A0N4YNY5_NIPBR</name>
<dbReference type="InterPro" id="IPR001132">
    <property type="entry name" value="SMAD_dom_Dwarfin-type"/>
</dbReference>
<organism evidence="7">
    <name type="scientific">Nippostrongylus brasiliensis</name>
    <name type="common">Rat hookworm</name>
    <dbReference type="NCBI Taxonomy" id="27835"/>
    <lineage>
        <taxon>Eukaryota</taxon>
        <taxon>Metazoa</taxon>
        <taxon>Ecdysozoa</taxon>
        <taxon>Nematoda</taxon>
        <taxon>Chromadorea</taxon>
        <taxon>Rhabditida</taxon>
        <taxon>Rhabditina</taxon>
        <taxon>Rhabditomorpha</taxon>
        <taxon>Strongyloidea</taxon>
        <taxon>Heligmosomidae</taxon>
        <taxon>Nippostrongylus</taxon>
    </lineage>
</organism>
<evidence type="ECO:0000313" key="6">
    <source>
        <dbReference type="Proteomes" id="UP000271162"/>
    </source>
</evidence>
<sequence length="216" mass="24329">MPVSETEIERPSRSKERTSDDTTVVNILHYEFKDRVGHPFSCHTLNLWVDGFCGSGDPTRFSLGSLGNSSRQVGVIPVRGQIGKGMQMQYEAGKTTITCLSESPLFVQAPLHAKRLGDDTSTVYRLSGVAEAEDVESRTIDIFDESMFGNLLEEARQQGYLHVYALQNLCICRVSFVKGFGKSYRRMTILDTPCWIEIHFINYLQRLDEVGILLIL</sequence>
<dbReference type="InterPro" id="IPR013790">
    <property type="entry name" value="Dwarfin"/>
</dbReference>
<proteinExistence type="predicted"/>
<dbReference type="AlphaFoldDB" id="A0A0N4YNY5"/>
<dbReference type="OMA" id="ENSATMH"/>
<evidence type="ECO:0000256" key="2">
    <source>
        <dbReference type="ARBA" id="ARBA00023163"/>
    </source>
</evidence>
<dbReference type="GO" id="GO:0071144">
    <property type="term" value="C:heteromeric SMAD protein complex"/>
    <property type="evidence" value="ECO:0007669"/>
    <property type="project" value="TreeGrafter"/>
</dbReference>
<evidence type="ECO:0000313" key="5">
    <source>
        <dbReference type="EMBL" id="VDL82685.1"/>
    </source>
</evidence>
<dbReference type="GO" id="GO:0000981">
    <property type="term" value="F:DNA-binding transcription factor activity, RNA polymerase II-specific"/>
    <property type="evidence" value="ECO:0007669"/>
    <property type="project" value="TreeGrafter"/>
</dbReference>
<feature type="domain" description="MH2" evidence="4">
    <location>
        <begin position="24"/>
        <end position="216"/>
    </location>
</feature>
<evidence type="ECO:0000313" key="7">
    <source>
        <dbReference type="WBParaSite" id="NBR_0001895601-mRNA-1"/>
    </source>
</evidence>
<feature type="region of interest" description="Disordered" evidence="3">
    <location>
        <begin position="1"/>
        <end position="20"/>
    </location>
</feature>
<dbReference type="InterPro" id="IPR008984">
    <property type="entry name" value="SMAD_FHA_dom_sf"/>
</dbReference>
<keyword evidence="1" id="KW-0805">Transcription regulation</keyword>
<protein>
    <submittedName>
        <fullName evidence="7">Mothers against decapentaplegic homolog 2 (inferred by orthology to a human protein)</fullName>
    </submittedName>
</protein>
<accession>A0A0N4YNY5</accession>
<dbReference type="GO" id="GO:0050793">
    <property type="term" value="P:regulation of developmental process"/>
    <property type="evidence" value="ECO:0007669"/>
    <property type="project" value="UniProtKB-ARBA"/>
</dbReference>
<dbReference type="WBParaSite" id="NBR_0001895601-mRNA-1">
    <property type="protein sequence ID" value="NBR_0001895601-mRNA-1"/>
    <property type="gene ID" value="NBR_0001895601"/>
</dbReference>
<dbReference type="GO" id="GO:0009653">
    <property type="term" value="P:anatomical structure morphogenesis"/>
    <property type="evidence" value="ECO:0007669"/>
    <property type="project" value="TreeGrafter"/>
</dbReference>
<evidence type="ECO:0000256" key="1">
    <source>
        <dbReference type="ARBA" id="ARBA00023015"/>
    </source>
</evidence>
<dbReference type="GO" id="GO:0070411">
    <property type="term" value="F:I-SMAD binding"/>
    <property type="evidence" value="ECO:0007669"/>
    <property type="project" value="TreeGrafter"/>
</dbReference>
<dbReference type="GO" id="GO:0000978">
    <property type="term" value="F:RNA polymerase II cis-regulatory region sequence-specific DNA binding"/>
    <property type="evidence" value="ECO:0007669"/>
    <property type="project" value="TreeGrafter"/>
</dbReference>
<keyword evidence="6" id="KW-1185">Reference proteome</keyword>
<dbReference type="Gene3D" id="2.60.200.10">
    <property type="match status" value="1"/>
</dbReference>
<dbReference type="GO" id="GO:0030509">
    <property type="term" value="P:BMP signaling pathway"/>
    <property type="evidence" value="ECO:0007669"/>
    <property type="project" value="TreeGrafter"/>
</dbReference>
<dbReference type="STRING" id="27835.A0A0N4YNY5"/>
<dbReference type="EMBL" id="UYSL01023789">
    <property type="protein sequence ID" value="VDL82685.1"/>
    <property type="molecule type" value="Genomic_DNA"/>
</dbReference>
<dbReference type="GO" id="GO:0060395">
    <property type="term" value="P:SMAD protein signal transduction"/>
    <property type="evidence" value="ECO:0007669"/>
    <property type="project" value="TreeGrafter"/>
</dbReference>
<dbReference type="SMART" id="SM00524">
    <property type="entry name" value="DWB"/>
    <property type="match status" value="1"/>
</dbReference>
<evidence type="ECO:0000259" key="4">
    <source>
        <dbReference type="PROSITE" id="PS51076"/>
    </source>
</evidence>
<dbReference type="GO" id="GO:0030154">
    <property type="term" value="P:cell differentiation"/>
    <property type="evidence" value="ECO:0007669"/>
    <property type="project" value="TreeGrafter"/>
</dbReference>